<keyword evidence="4 5" id="KW-0472">Membrane</keyword>
<dbReference type="InterPro" id="IPR036259">
    <property type="entry name" value="MFS_trans_sf"/>
</dbReference>
<dbReference type="InterPro" id="IPR049680">
    <property type="entry name" value="FLVCR1-2_SLC49-like"/>
</dbReference>
<evidence type="ECO:0000256" key="5">
    <source>
        <dbReference type="SAM" id="Phobius"/>
    </source>
</evidence>
<keyword evidence="3 5" id="KW-1133">Transmembrane helix</keyword>
<protein>
    <submittedName>
        <fullName evidence="6">Uncharacterized protein</fullName>
    </submittedName>
</protein>
<evidence type="ECO:0000256" key="2">
    <source>
        <dbReference type="ARBA" id="ARBA00022692"/>
    </source>
</evidence>
<name>A0A2P6MRZ4_9EUKA</name>
<dbReference type="OrthoDB" id="15437at2759"/>
<gene>
    <name evidence="6" type="ORF">PROFUN_06607</name>
</gene>
<comment type="caution">
    <text evidence="6">The sequence shown here is derived from an EMBL/GenBank/DDBJ whole genome shotgun (WGS) entry which is preliminary data.</text>
</comment>
<feature type="transmembrane region" description="Helical" evidence="5">
    <location>
        <begin position="213"/>
        <end position="235"/>
    </location>
</feature>
<dbReference type="SUPFAM" id="SSF103473">
    <property type="entry name" value="MFS general substrate transporter"/>
    <property type="match status" value="1"/>
</dbReference>
<keyword evidence="2 5" id="KW-0812">Transmembrane</keyword>
<comment type="subcellular location">
    <subcellularLocation>
        <location evidence="1">Membrane</location>
        <topology evidence="1">Multi-pass membrane protein</topology>
    </subcellularLocation>
</comment>
<reference evidence="6 7" key="1">
    <citation type="journal article" date="2018" name="Genome Biol. Evol.">
        <title>Multiple Roots of Fruiting Body Formation in Amoebozoa.</title>
        <authorList>
            <person name="Hillmann F."/>
            <person name="Forbes G."/>
            <person name="Novohradska S."/>
            <person name="Ferling I."/>
            <person name="Riege K."/>
            <person name="Groth M."/>
            <person name="Westermann M."/>
            <person name="Marz M."/>
            <person name="Spaller T."/>
            <person name="Winckler T."/>
            <person name="Schaap P."/>
            <person name="Glockner G."/>
        </authorList>
    </citation>
    <scope>NUCLEOTIDE SEQUENCE [LARGE SCALE GENOMIC DNA]</scope>
    <source>
        <strain evidence="6 7">Jena</strain>
    </source>
</reference>
<feature type="transmembrane region" description="Helical" evidence="5">
    <location>
        <begin position="148"/>
        <end position="166"/>
    </location>
</feature>
<dbReference type="EMBL" id="MDYQ01000463">
    <property type="protein sequence ID" value="PRP74478.1"/>
    <property type="molecule type" value="Genomic_DNA"/>
</dbReference>
<feature type="transmembrane region" description="Helical" evidence="5">
    <location>
        <begin position="124"/>
        <end position="142"/>
    </location>
</feature>
<proteinExistence type="predicted"/>
<evidence type="ECO:0000256" key="1">
    <source>
        <dbReference type="ARBA" id="ARBA00004141"/>
    </source>
</evidence>
<evidence type="ECO:0000313" key="7">
    <source>
        <dbReference type="Proteomes" id="UP000241769"/>
    </source>
</evidence>
<dbReference type="PANTHER" id="PTHR10924">
    <property type="entry name" value="MAJOR FACILITATOR SUPERFAMILY PROTEIN-RELATED"/>
    <property type="match status" value="1"/>
</dbReference>
<feature type="transmembrane region" description="Helical" evidence="5">
    <location>
        <begin position="187"/>
        <end position="207"/>
    </location>
</feature>
<sequence>MNQCNPRGQAFSSSYYHLVDSLNCGLQQVLRCGRDDLEDIWISAKWMQSMLSCRLGKFELALRQLEDLVEKGTQGFSTGWSAALGPSLEPLGYSQTTIAWLGSAATLFGIFAEIWVPFVKKIKLTLVILFFVSTCGFSWLQLQVLEYIYSRFWTLFLACVIANLTLNTTNPLAFELAAEITFPVSEAVTTVILTLPANIIAVLFLVFDDKIGTALMNWIFIGTLCVSTILTPLIVEDYRRLKLDRTTGAGNADIQ</sequence>
<feature type="transmembrane region" description="Helical" evidence="5">
    <location>
        <begin position="98"/>
        <end position="117"/>
    </location>
</feature>
<organism evidence="6 7">
    <name type="scientific">Planoprotostelium fungivorum</name>
    <dbReference type="NCBI Taxonomy" id="1890364"/>
    <lineage>
        <taxon>Eukaryota</taxon>
        <taxon>Amoebozoa</taxon>
        <taxon>Evosea</taxon>
        <taxon>Variosea</taxon>
        <taxon>Cavosteliida</taxon>
        <taxon>Cavosteliaceae</taxon>
        <taxon>Planoprotostelium</taxon>
    </lineage>
</organism>
<dbReference type="Proteomes" id="UP000241769">
    <property type="component" value="Unassembled WGS sequence"/>
</dbReference>
<evidence type="ECO:0000256" key="3">
    <source>
        <dbReference type="ARBA" id="ARBA00022989"/>
    </source>
</evidence>
<evidence type="ECO:0000256" key="4">
    <source>
        <dbReference type="ARBA" id="ARBA00023136"/>
    </source>
</evidence>
<dbReference type="GO" id="GO:0016020">
    <property type="term" value="C:membrane"/>
    <property type="evidence" value="ECO:0007669"/>
    <property type="project" value="UniProtKB-SubCell"/>
</dbReference>
<dbReference type="AlphaFoldDB" id="A0A2P6MRZ4"/>
<keyword evidence="7" id="KW-1185">Reference proteome</keyword>
<dbReference type="PANTHER" id="PTHR10924:SF27">
    <property type="entry name" value="SOLUTE CARRIER FAMILY 49 MEMBER 4"/>
    <property type="match status" value="1"/>
</dbReference>
<dbReference type="InParanoid" id="A0A2P6MRZ4"/>
<evidence type="ECO:0000313" key="6">
    <source>
        <dbReference type="EMBL" id="PRP74478.1"/>
    </source>
</evidence>
<accession>A0A2P6MRZ4</accession>